<evidence type="ECO:0000256" key="10">
    <source>
        <dbReference type="ARBA" id="ARBA00023049"/>
    </source>
</evidence>
<evidence type="ECO:0000256" key="3">
    <source>
        <dbReference type="ARBA" id="ARBA00008290"/>
    </source>
</evidence>
<keyword evidence="8 11" id="KW-0378">Hydrolase</keyword>
<evidence type="ECO:0000256" key="7">
    <source>
        <dbReference type="ARBA" id="ARBA00022723"/>
    </source>
</evidence>
<evidence type="ECO:0000256" key="6">
    <source>
        <dbReference type="ARBA" id="ARBA00022670"/>
    </source>
</evidence>
<evidence type="ECO:0000256" key="4">
    <source>
        <dbReference type="ARBA" id="ARBA00011965"/>
    </source>
</evidence>
<keyword evidence="10 11" id="KW-0482">Metalloprotease</keyword>
<protein>
    <recommendedName>
        <fullName evidence="4">aspartyl aminopeptidase</fullName>
        <ecNumber evidence="4">3.4.11.21</ecNumber>
    </recommendedName>
</protein>
<name>A0A9P6LZK0_9FUNG</name>
<evidence type="ECO:0000313" key="13">
    <source>
        <dbReference type="Proteomes" id="UP000749646"/>
    </source>
</evidence>
<comment type="similarity">
    <text evidence="3 11">Belongs to the peptidase M18 family.</text>
</comment>
<sequence>MVMAVRLLAARVFSRRVLSTSRPLWNVRRGPEFVHEDRFMEDAFACFPLTEIKPASIEAQGFIEFVNQAQSPFHAVEQASIRLRKAGFQEIKEKESWNGILKRNGKYFFTRNKSSIVAFAVGGKYKPGNGFSAIGAHTDSPCPKIKPVSKKEKVGYLQVGVQLYGGGLWHTWFDRDLSIAGRVVVETAAGKLENRLARIDRPILRIPSLAIHLDTSVAESFKFNNETHLTPIISTVTKSLTGEPPKSLKPDTDINGDIPLSEKHQPILMQLLSKELNVPVDKIMDFELCLYDTQPSAIGGAYNEFIFSGRLDNLMMSYCSIQGLIRSLESAESLANDPNIRLISLFDNEEVGSVSAHGADSDLLPSTFERLSLATYDNDSGTSTAYLEALSKSFLISADMAHAVHPNYPEKHEENLRPHMHKGVVIKVNANQFAVRNDMPCGSTIGPALSAKLGLRTIDVGNPQLSMHSCREVCGTEDVALAITLFEDYFEEFPSVDARLTVD</sequence>
<dbReference type="InterPro" id="IPR001948">
    <property type="entry name" value="Peptidase_M18"/>
</dbReference>
<dbReference type="Proteomes" id="UP000749646">
    <property type="component" value="Unassembled WGS sequence"/>
</dbReference>
<comment type="caution">
    <text evidence="12">The sequence shown here is derived from an EMBL/GenBank/DDBJ whole genome shotgun (WGS) entry which is preliminary data.</text>
</comment>
<dbReference type="EC" id="3.4.11.21" evidence="4"/>
<dbReference type="GO" id="GO:0008237">
    <property type="term" value="F:metallopeptidase activity"/>
    <property type="evidence" value="ECO:0007669"/>
    <property type="project" value="UniProtKB-KW"/>
</dbReference>
<reference evidence="12" key="1">
    <citation type="journal article" date="2020" name="Fungal Divers.">
        <title>Resolving the Mortierellaceae phylogeny through synthesis of multi-gene phylogenetics and phylogenomics.</title>
        <authorList>
            <person name="Vandepol N."/>
            <person name="Liber J."/>
            <person name="Desiro A."/>
            <person name="Na H."/>
            <person name="Kennedy M."/>
            <person name="Barry K."/>
            <person name="Grigoriev I.V."/>
            <person name="Miller A.N."/>
            <person name="O'Donnell K."/>
            <person name="Stajich J.E."/>
            <person name="Bonito G."/>
        </authorList>
    </citation>
    <scope>NUCLEOTIDE SEQUENCE</scope>
    <source>
        <strain evidence="12">MES-2147</strain>
    </source>
</reference>
<evidence type="ECO:0000256" key="2">
    <source>
        <dbReference type="ARBA" id="ARBA00001947"/>
    </source>
</evidence>
<dbReference type="GO" id="GO:0008270">
    <property type="term" value="F:zinc ion binding"/>
    <property type="evidence" value="ECO:0007669"/>
    <property type="project" value="InterPro"/>
</dbReference>
<evidence type="ECO:0000256" key="9">
    <source>
        <dbReference type="ARBA" id="ARBA00022833"/>
    </source>
</evidence>
<dbReference type="GO" id="GO:0000324">
    <property type="term" value="C:fungal-type vacuole"/>
    <property type="evidence" value="ECO:0007669"/>
    <property type="project" value="TreeGrafter"/>
</dbReference>
<dbReference type="PANTHER" id="PTHR28570">
    <property type="entry name" value="ASPARTYL AMINOPEPTIDASE"/>
    <property type="match status" value="1"/>
</dbReference>
<dbReference type="GO" id="GO:0004177">
    <property type="term" value="F:aminopeptidase activity"/>
    <property type="evidence" value="ECO:0007669"/>
    <property type="project" value="UniProtKB-KW"/>
</dbReference>
<evidence type="ECO:0000313" key="12">
    <source>
        <dbReference type="EMBL" id="KAF9955175.1"/>
    </source>
</evidence>
<evidence type="ECO:0000256" key="8">
    <source>
        <dbReference type="ARBA" id="ARBA00022801"/>
    </source>
</evidence>
<dbReference type="OrthoDB" id="9880441at2759"/>
<keyword evidence="6 11" id="KW-0645">Protease</keyword>
<gene>
    <name evidence="12" type="ORF">BGZ65_003567</name>
</gene>
<dbReference type="SUPFAM" id="SSF101821">
    <property type="entry name" value="Aminopeptidase/glucanase lid domain"/>
    <property type="match status" value="1"/>
</dbReference>
<dbReference type="InterPro" id="IPR023358">
    <property type="entry name" value="Peptidase_M18_dom2"/>
</dbReference>
<keyword evidence="5 11" id="KW-0031">Aminopeptidase</keyword>
<accession>A0A9P6LZK0</accession>
<evidence type="ECO:0000256" key="11">
    <source>
        <dbReference type="RuleBase" id="RU004386"/>
    </source>
</evidence>
<comment type="catalytic activity">
    <reaction evidence="1">
        <text>Release of an N-terminal aspartate or glutamate from a peptide, with a preference for aspartate.</text>
        <dbReference type="EC" id="3.4.11.21"/>
    </reaction>
</comment>
<comment type="cofactor">
    <cofactor evidence="2">
        <name>Zn(2+)</name>
        <dbReference type="ChEBI" id="CHEBI:29105"/>
    </cofactor>
</comment>
<dbReference type="Gene3D" id="2.30.250.10">
    <property type="entry name" value="Aminopeptidase i, Domain 2"/>
    <property type="match status" value="1"/>
</dbReference>
<keyword evidence="13" id="KW-1185">Reference proteome</keyword>
<dbReference type="PRINTS" id="PR00932">
    <property type="entry name" value="AMINO1PTASE"/>
</dbReference>
<dbReference type="PANTHER" id="PTHR28570:SF3">
    <property type="entry name" value="ASPARTYL AMINOPEPTIDASE"/>
    <property type="match status" value="1"/>
</dbReference>
<keyword evidence="7 11" id="KW-0479">Metal-binding</keyword>
<evidence type="ECO:0000256" key="1">
    <source>
        <dbReference type="ARBA" id="ARBA00001335"/>
    </source>
</evidence>
<evidence type="ECO:0000256" key="5">
    <source>
        <dbReference type="ARBA" id="ARBA00022438"/>
    </source>
</evidence>
<dbReference type="NCBIfam" id="NF002759">
    <property type="entry name" value="PRK02813.1"/>
    <property type="match status" value="1"/>
</dbReference>
<dbReference type="FunFam" id="2.30.250.10:FF:000001">
    <property type="entry name" value="Aspartyl aminopeptidase 1"/>
    <property type="match status" value="1"/>
</dbReference>
<proteinExistence type="inferred from homology"/>
<dbReference type="CDD" id="cd05658">
    <property type="entry name" value="M18_DAP"/>
    <property type="match status" value="1"/>
</dbReference>
<organism evidence="12 13">
    <name type="scientific">Modicella reniformis</name>
    <dbReference type="NCBI Taxonomy" id="1440133"/>
    <lineage>
        <taxon>Eukaryota</taxon>
        <taxon>Fungi</taxon>
        <taxon>Fungi incertae sedis</taxon>
        <taxon>Mucoromycota</taxon>
        <taxon>Mortierellomycotina</taxon>
        <taxon>Mortierellomycetes</taxon>
        <taxon>Mortierellales</taxon>
        <taxon>Mortierellaceae</taxon>
        <taxon>Modicella</taxon>
    </lineage>
</organism>
<dbReference type="SUPFAM" id="SSF53187">
    <property type="entry name" value="Zn-dependent exopeptidases"/>
    <property type="match status" value="1"/>
</dbReference>
<dbReference type="AlphaFoldDB" id="A0A9P6LZK0"/>
<dbReference type="EMBL" id="JAAAHW010006777">
    <property type="protein sequence ID" value="KAF9955175.1"/>
    <property type="molecule type" value="Genomic_DNA"/>
</dbReference>
<dbReference type="GO" id="GO:0006508">
    <property type="term" value="P:proteolysis"/>
    <property type="evidence" value="ECO:0007669"/>
    <property type="project" value="UniProtKB-KW"/>
</dbReference>
<dbReference type="Pfam" id="PF02127">
    <property type="entry name" value="Peptidase_M18"/>
    <property type="match status" value="2"/>
</dbReference>
<keyword evidence="9 11" id="KW-0862">Zinc</keyword>
<dbReference type="Gene3D" id="3.40.630.10">
    <property type="entry name" value="Zn peptidases"/>
    <property type="match status" value="2"/>
</dbReference>